<dbReference type="EMBL" id="LT629772">
    <property type="protein sequence ID" value="SDT28152.1"/>
    <property type="molecule type" value="Genomic_DNA"/>
</dbReference>
<dbReference type="NCBIfam" id="TIGR00099">
    <property type="entry name" value="Cof-subfamily"/>
    <property type="match status" value="1"/>
</dbReference>
<protein>
    <recommendedName>
        <fullName evidence="3">Cof subfamily of IIB subfamily of haloacid dehalogenase superfamily/HAD-superfamily hydrolase, subfamily IIB</fullName>
    </recommendedName>
</protein>
<dbReference type="NCBIfam" id="TIGR01484">
    <property type="entry name" value="HAD-SF-IIB"/>
    <property type="match status" value="1"/>
</dbReference>
<proteinExistence type="predicted"/>
<evidence type="ECO:0000313" key="2">
    <source>
        <dbReference type="Proteomes" id="UP000199103"/>
    </source>
</evidence>
<dbReference type="GO" id="GO:0005829">
    <property type="term" value="C:cytosol"/>
    <property type="evidence" value="ECO:0007669"/>
    <property type="project" value="TreeGrafter"/>
</dbReference>
<keyword evidence="2" id="KW-1185">Reference proteome</keyword>
<dbReference type="GO" id="GO:0000287">
    <property type="term" value="F:magnesium ion binding"/>
    <property type="evidence" value="ECO:0007669"/>
    <property type="project" value="TreeGrafter"/>
</dbReference>
<gene>
    <name evidence="1" type="ORF">SAMN04489812_4952</name>
</gene>
<dbReference type="PANTHER" id="PTHR10000:SF8">
    <property type="entry name" value="HAD SUPERFAMILY HYDROLASE-LIKE, TYPE 3"/>
    <property type="match status" value="1"/>
</dbReference>
<reference evidence="1 2" key="1">
    <citation type="submission" date="2016-10" db="EMBL/GenBank/DDBJ databases">
        <authorList>
            <person name="de Groot N.N."/>
        </authorList>
    </citation>
    <scope>NUCLEOTIDE SEQUENCE [LARGE SCALE GENOMIC DNA]</scope>
    <source>
        <strain evidence="1 2">DSM 21800</strain>
    </source>
</reference>
<dbReference type="GO" id="GO:0016791">
    <property type="term" value="F:phosphatase activity"/>
    <property type="evidence" value="ECO:0007669"/>
    <property type="project" value="TreeGrafter"/>
</dbReference>
<dbReference type="RefSeq" id="WP_157683690.1">
    <property type="nucleotide sequence ID" value="NZ_LT629772.1"/>
</dbReference>
<evidence type="ECO:0008006" key="3">
    <source>
        <dbReference type="Google" id="ProtNLM"/>
    </source>
</evidence>
<dbReference type="Gene3D" id="3.30.1240.10">
    <property type="match status" value="1"/>
</dbReference>
<dbReference type="Pfam" id="PF08282">
    <property type="entry name" value="Hydrolase_3"/>
    <property type="match status" value="1"/>
</dbReference>
<dbReference type="Gene3D" id="3.40.50.1000">
    <property type="entry name" value="HAD superfamily/HAD-like"/>
    <property type="match status" value="1"/>
</dbReference>
<dbReference type="InterPro" id="IPR006379">
    <property type="entry name" value="HAD-SF_hydro_IIB"/>
</dbReference>
<dbReference type="Proteomes" id="UP000199103">
    <property type="component" value="Chromosome I"/>
</dbReference>
<evidence type="ECO:0000313" key="1">
    <source>
        <dbReference type="EMBL" id="SDT28152.1"/>
    </source>
</evidence>
<dbReference type="SUPFAM" id="SSF56784">
    <property type="entry name" value="HAD-like"/>
    <property type="match status" value="1"/>
</dbReference>
<dbReference type="PANTHER" id="PTHR10000">
    <property type="entry name" value="PHOSPHOSERINE PHOSPHATASE"/>
    <property type="match status" value="1"/>
</dbReference>
<dbReference type="InterPro" id="IPR023214">
    <property type="entry name" value="HAD_sf"/>
</dbReference>
<accession>A0A1H1Z3M0</accession>
<name>A0A1H1Z3M0_9ACTN</name>
<dbReference type="InterPro" id="IPR000150">
    <property type="entry name" value="Cof"/>
</dbReference>
<dbReference type="STRING" id="630515.SAMN04489812_4952"/>
<dbReference type="InterPro" id="IPR036412">
    <property type="entry name" value="HAD-like_sf"/>
</dbReference>
<organism evidence="1 2">
    <name type="scientific">Microlunatus soli</name>
    <dbReference type="NCBI Taxonomy" id="630515"/>
    <lineage>
        <taxon>Bacteria</taxon>
        <taxon>Bacillati</taxon>
        <taxon>Actinomycetota</taxon>
        <taxon>Actinomycetes</taxon>
        <taxon>Propionibacteriales</taxon>
        <taxon>Propionibacteriaceae</taxon>
        <taxon>Microlunatus</taxon>
    </lineage>
</organism>
<dbReference type="OrthoDB" id="3180855at2"/>
<sequence>MNGVDTQVSPTEATVPRRPRLIVSDLDGTFLSPDGTVSRRNIAAVRAAEDAGIPVVFATGRPIRYLDPIRELRRTHATVIASNGAMTYDLGTDTVLATRTIPGRLAATAIAELREAIDGVAFGVDSGSRAAYEPAYVEQHGAVEFAAIVDPHRSVTELRPLLADGEFVKLLVVLASGDADQLTDRVRAVLGDRLTATHSSPSRPLVEVSAAGVSKAATLAALCEQLGITADQVAAFGDMPNDLEMLRWVGMPYAMGHAHPELLGCGATVIGSNTDSAVGATIEDWL</sequence>
<dbReference type="AlphaFoldDB" id="A0A1H1Z3M0"/>